<dbReference type="AlphaFoldDB" id="A0A6I9R5A9"/>
<evidence type="ECO:0000313" key="3">
    <source>
        <dbReference type="RefSeq" id="XP_010920673.1"/>
    </source>
</evidence>
<evidence type="ECO:0000313" key="2">
    <source>
        <dbReference type="Proteomes" id="UP000504607"/>
    </source>
</evidence>
<dbReference type="PANTHER" id="PTHR34952:SF2">
    <property type="entry name" value="OS05G0113500 PROTEIN"/>
    <property type="match status" value="1"/>
</dbReference>
<sequence length="319" mass="34387">MDGSTPCANVVSGDIGCGTYVYSLTCEKSHVELKKCACCNMRETAKITHQEALDISTVSEEDHYVVQEAAFAPSAFLHVPNLDGGLSGPNATSDQDKALDSKEIKNCQESCQSVSFDAIKYKSLSKCATFPCSLEIPLVTLSIKENNKESSIEVQGLCCSTFESPAYARSMSLPSSLKLVSAIKGGRAQNGISPTTKPHVKWAPEVYDPPATSMSHTVKKSHQQRPKAKKKNHKNKHKVKSSRGGGTERKHANRCSTSNASEPLDRRLPAAGERLLSDGCGNTNAEVLEYAVSTCESKCRSSFLREAIAKVHLSTAEAS</sequence>
<dbReference type="RefSeq" id="XP_010920673.1">
    <property type="nucleotide sequence ID" value="XM_010922371.3"/>
</dbReference>
<reference evidence="3" key="1">
    <citation type="submission" date="2025-08" db="UniProtKB">
        <authorList>
            <consortium name="RefSeq"/>
        </authorList>
    </citation>
    <scope>IDENTIFICATION</scope>
</reference>
<dbReference type="InParanoid" id="A0A6I9R5A9"/>
<keyword evidence="2" id="KW-1185">Reference proteome</keyword>
<organism evidence="2 3">
    <name type="scientific">Elaeis guineensis var. tenera</name>
    <name type="common">Oil palm</name>
    <dbReference type="NCBI Taxonomy" id="51953"/>
    <lineage>
        <taxon>Eukaryota</taxon>
        <taxon>Viridiplantae</taxon>
        <taxon>Streptophyta</taxon>
        <taxon>Embryophyta</taxon>
        <taxon>Tracheophyta</taxon>
        <taxon>Spermatophyta</taxon>
        <taxon>Magnoliopsida</taxon>
        <taxon>Liliopsida</taxon>
        <taxon>Arecaceae</taxon>
        <taxon>Arecoideae</taxon>
        <taxon>Cocoseae</taxon>
        <taxon>Elaeidinae</taxon>
        <taxon>Elaeis</taxon>
    </lineage>
</organism>
<name>A0A6I9R5A9_ELAGV</name>
<evidence type="ECO:0000256" key="1">
    <source>
        <dbReference type="SAM" id="MobiDB-lite"/>
    </source>
</evidence>
<dbReference type="OrthoDB" id="2016966at2759"/>
<feature type="region of interest" description="Disordered" evidence="1">
    <location>
        <begin position="189"/>
        <end position="265"/>
    </location>
</feature>
<dbReference type="Proteomes" id="UP000504607">
    <property type="component" value="Chromosome 5"/>
</dbReference>
<dbReference type="FunCoup" id="A0A6I9R5A9">
    <property type="interactions" value="2991"/>
</dbReference>
<protein>
    <submittedName>
        <fullName evidence="3">Uncharacterized protein LOC105044460 isoform X2</fullName>
    </submittedName>
</protein>
<dbReference type="PANTHER" id="PTHR34952">
    <property type="entry name" value="OS05G0113500 PROTEIN"/>
    <property type="match status" value="1"/>
</dbReference>
<feature type="compositionally biased region" description="Basic residues" evidence="1">
    <location>
        <begin position="217"/>
        <end position="241"/>
    </location>
</feature>
<accession>A0A6I9R5A9</accession>
<proteinExistence type="predicted"/>
<gene>
    <name evidence="3" type="primary">LOC105044460</name>
</gene>